<comment type="caution">
    <text evidence="11">The sequence shown here is derived from an EMBL/GenBank/DDBJ whole genome shotgun (WGS) entry which is preliminary data.</text>
</comment>
<evidence type="ECO:0000256" key="1">
    <source>
        <dbReference type="ARBA" id="ARBA00004162"/>
    </source>
</evidence>
<evidence type="ECO:0000256" key="2">
    <source>
        <dbReference type="ARBA" id="ARBA00022475"/>
    </source>
</evidence>
<proteinExistence type="predicted"/>
<dbReference type="InterPro" id="IPR057097">
    <property type="entry name" value="LysM_RLK3/10"/>
</dbReference>
<evidence type="ECO:0000259" key="10">
    <source>
        <dbReference type="Pfam" id="PF23577"/>
    </source>
</evidence>
<dbReference type="Pfam" id="PF23577">
    <property type="entry name" value="LysM_RLK"/>
    <property type="match status" value="1"/>
</dbReference>
<keyword evidence="12" id="KW-1185">Reference proteome</keyword>
<dbReference type="Proteomes" id="UP000237347">
    <property type="component" value="Unassembled WGS sequence"/>
</dbReference>
<evidence type="ECO:0000256" key="3">
    <source>
        <dbReference type="ARBA" id="ARBA00022692"/>
    </source>
</evidence>
<keyword evidence="2" id="KW-1003">Cell membrane</keyword>
<dbReference type="PANTHER" id="PTHR46204">
    <property type="entry name" value="CHITIN ELICITOR RECEPTOR KINASE 1-RELATED"/>
    <property type="match status" value="1"/>
</dbReference>
<evidence type="ECO:0000256" key="9">
    <source>
        <dbReference type="SAM" id="SignalP"/>
    </source>
</evidence>
<keyword evidence="3 8" id="KW-0812">Transmembrane</keyword>
<dbReference type="EMBL" id="PKMF04000476">
    <property type="protein sequence ID" value="KAK7829719.1"/>
    <property type="molecule type" value="Genomic_DNA"/>
</dbReference>
<feature type="signal peptide" evidence="9">
    <location>
        <begin position="1"/>
        <end position="24"/>
    </location>
</feature>
<comment type="subcellular location">
    <subcellularLocation>
        <location evidence="1">Cell membrane</location>
        <topology evidence="1">Single-pass membrane protein</topology>
    </subcellularLocation>
</comment>
<reference evidence="11 12" key="1">
    <citation type="journal article" date="2018" name="Sci. Data">
        <title>The draft genome sequence of cork oak.</title>
        <authorList>
            <person name="Ramos A.M."/>
            <person name="Usie A."/>
            <person name="Barbosa P."/>
            <person name="Barros P.M."/>
            <person name="Capote T."/>
            <person name="Chaves I."/>
            <person name="Simoes F."/>
            <person name="Abreu I."/>
            <person name="Carrasquinho I."/>
            <person name="Faro C."/>
            <person name="Guimaraes J.B."/>
            <person name="Mendonca D."/>
            <person name="Nobrega F."/>
            <person name="Rodrigues L."/>
            <person name="Saibo N.J.M."/>
            <person name="Varela M.C."/>
            <person name="Egas C."/>
            <person name="Matos J."/>
            <person name="Miguel C.M."/>
            <person name="Oliveira M.M."/>
            <person name="Ricardo C.P."/>
            <person name="Goncalves S."/>
        </authorList>
    </citation>
    <scope>NUCLEOTIDE SEQUENCE [LARGE SCALE GENOMIC DNA]</scope>
    <source>
        <strain evidence="12">cv. HL8</strain>
    </source>
</reference>
<name>A0AAW0JSR4_QUESU</name>
<feature type="transmembrane region" description="Helical" evidence="8">
    <location>
        <begin position="163"/>
        <end position="188"/>
    </location>
</feature>
<gene>
    <name evidence="11" type="primary">LYK3_1</name>
    <name evidence="11" type="ORF">CFP56_028923</name>
</gene>
<protein>
    <submittedName>
        <fullName evidence="11">Lysm domain receptor-like kinase 3</fullName>
    </submittedName>
</protein>
<sequence length="366" mass="41122">MKPEFGICFLVLVSLCFTAKSSQCIQGCKLALASYFVLPSSDNHTTIANYFEISDYNVIQSYNTHNFNMFQSFSRYKFPFPCACIGGEFLGHVFHYITQPNDTYDILGFRGYRLFITYPLRPYETADKIAYATNLTANLLQMYNLGVNFSQWSGIVYIPGRGLSALIIAGISIASMILLRSGIFVWYYRKKKVDSKLFSAASDYLSAEARIVSLCYRVKASQCSQGCKVALATNFVLPVTSSDPAPVAKLFEISDLNVIQTHSTLNVILFQSFLRYNFPFSCDCIGGEFLGHVFHYTTRPNDTHDIVAKTNYANLTTPERLQKFNSYVSNKPLPSNSTLNVTVNFSCGNNSVSEDYGLFITYPLRP</sequence>
<accession>A0AAW0JSR4</accession>
<evidence type="ECO:0000256" key="7">
    <source>
        <dbReference type="ARBA" id="ARBA00023157"/>
    </source>
</evidence>
<keyword evidence="6 8" id="KW-0472">Membrane</keyword>
<dbReference type="AlphaFoldDB" id="A0AAW0JSR4"/>
<keyword evidence="5 8" id="KW-1133">Transmembrane helix</keyword>
<dbReference type="GO" id="GO:0005886">
    <property type="term" value="C:plasma membrane"/>
    <property type="evidence" value="ECO:0007669"/>
    <property type="project" value="UniProtKB-SubCell"/>
</dbReference>
<keyword evidence="7" id="KW-1015">Disulfide bond</keyword>
<feature type="chain" id="PRO_5043721154" evidence="9">
    <location>
        <begin position="25"/>
        <end position="366"/>
    </location>
</feature>
<evidence type="ECO:0000256" key="8">
    <source>
        <dbReference type="SAM" id="Phobius"/>
    </source>
</evidence>
<evidence type="ECO:0000256" key="6">
    <source>
        <dbReference type="ARBA" id="ARBA00023136"/>
    </source>
</evidence>
<feature type="domain" description="LYK3/RLK10-like LysM" evidence="10">
    <location>
        <begin position="116"/>
        <end position="159"/>
    </location>
</feature>
<dbReference type="PANTHER" id="PTHR46204:SF15">
    <property type="entry name" value="LYSM DOMAIN RECEPTOR-LIKE KINASE 3"/>
    <property type="match status" value="1"/>
</dbReference>
<evidence type="ECO:0000313" key="12">
    <source>
        <dbReference type="Proteomes" id="UP000237347"/>
    </source>
</evidence>
<dbReference type="GO" id="GO:0019199">
    <property type="term" value="F:transmembrane receptor protein kinase activity"/>
    <property type="evidence" value="ECO:0007669"/>
    <property type="project" value="InterPro"/>
</dbReference>
<dbReference type="InterPro" id="IPR044812">
    <property type="entry name" value="CERK1/LYK3-like"/>
</dbReference>
<keyword evidence="4 9" id="KW-0732">Signal</keyword>
<evidence type="ECO:0000256" key="5">
    <source>
        <dbReference type="ARBA" id="ARBA00022989"/>
    </source>
</evidence>
<evidence type="ECO:0000313" key="11">
    <source>
        <dbReference type="EMBL" id="KAK7829719.1"/>
    </source>
</evidence>
<evidence type="ECO:0000256" key="4">
    <source>
        <dbReference type="ARBA" id="ARBA00022729"/>
    </source>
</evidence>
<dbReference type="GO" id="GO:0045087">
    <property type="term" value="P:innate immune response"/>
    <property type="evidence" value="ECO:0007669"/>
    <property type="project" value="InterPro"/>
</dbReference>
<organism evidence="11 12">
    <name type="scientific">Quercus suber</name>
    <name type="common">Cork oak</name>
    <dbReference type="NCBI Taxonomy" id="58331"/>
    <lineage>
        <taxon>Eukaryota</taxon>
        <taxon>Viridiplantae</taxon>
        <taxon>Streptophyta</taxon>
        <taxon>Embryophyta</taxon>
        <taxon>Tracheophyta</taxon>
        <taxon>Spermatophyta</taxon>
        <taxon>Magnoliopsida</taxon>
        <taxon>eudicotyledons</taxon>
        <taxon>Gunneridae</taxon>
        <taxon>Pentapetalae</taxon>
        <taxon>rosids</taxon>
        <taxon>fabids</taxon>
        <taxon>Fagales</taxon>
        <taxon>Fagaceae</taxon>
        <taxon>Quercus</taxon>
    </lineage>
</organism>